<reference evidence="1 2" key="1">
    <citation type="submission" date="2018-12" db="EMBL/GenBank/DDBJ databases">
        <authorList>
            <consortium name="Pathogen Informatics"/>
        </authorList>
    </citation>
    <scope>NUCLEOTIDE SEQUENCE [LARGE SCALE GENOMIC DNA]</scope>
    <source>
        <strain evidence="1 2">NCTC7406</strain>
    </source>
</reference>
<dbReference type="Proteomes" id="UP000276345">
    <property type="component" value="Chromosome"/>
</dbReference>
<organism evidence="1 2">
    <name type="scientific">Salmonella enterica subsp. enterica serovar Sanjuan</name>
    <dbReference type="NCBI Taxonomy" id="1160765"/>
    <lineage>
        <taxon>Bacteria</taxon>
        <taxon>Pseudomonadati</taxon>
        <taxon>Pseudomonadota</taxon>
        <taxon>Gammaproteobacteria</taxon>
        <taxon>Enterobacterales</taxon>
        <taxon>Enterobacteriaceae</taxon>
        <taxon>Salmonella</taxon>
    </lineage>
</organism>
<accession>A0A3S4GWV8</accession>
<sequence length="125" mass="13843">MDFDELHRRAQRLQTCFDGVNDRPRRAVAGIHHQLQRGEIVNTDVGEQVVDVGVAQADLSVAAARGLVHWREVVGFRQTLNVAQTGVAAYRAGALAHQLHTVVVHRLWLAVTSIPPSTPRWKVAK</sequence>
<name>A0A3S4GWV8_SALET</name>
<dbReference type="EMBL" id="LR134142">
    <property type="protein sequence ID" value="VEA05640.1"/>
    <property type="molecule type" value="Genomic_DNA"/>
</dbReference>
<evidence type="ECO:0000313" key="2">
    <source>
        <dbReference type="Proteomes" id="UP000276345"/>
    </source>
</evidence>
<gene>
    <name evidence="1" type="ORF">NCTC7406_02028</name>
</gene>
<evidence type="ECO:0000313" key="1">
    <source>
        <dbReference type="EMBL" id="VEA05640.1"/>
    </source>
</evidence>
<proteinExistence type="predicted"/>
<protein>
    <submittedName>
        <fullName evidence="1">Uncharacterized protein</fullName>
    </submittedName>
</protein>
<dbReference type="AlphaFoldDB" id="A0A3S4GWV8"/>